<comment type="caution">
    <text evidence="10">The sequence shown here is derived from an EMBL/GenBank/DDBJ whole genome shotgun (WGS) entry which is preliminary data.</text>
</comment>
<dbReference type="AlphaFoldDB" id="A0A835KGS9"/>
<sequence>MFMAVMRNYEDVFNNLLEISDSADGGILGHNALHAAARNGNSAIAKRIMEVRPELARKVNQLGNAPLQLAVIWDKIDVLKVLLEHDQSLGYMMDGDEDPLLYFAACQGHVGVAQELLRHCPDAPYYSKQTGFTSLHTAVKHGQPEFIEFVLGMPQLRTLINMRDENGNTALHLAVQKCNPKTVAALLHHQDLDVTVINKRAGPATRMLVDAMAHGDVVTMKHMALRDPAVLLGTTPQGNNCLHISTVHGHDGFCMDALALDRSLLSAINADGETPFLTAVTSGRTSLASFFLRFCHDHQLTNEIMKQDKLGYNALHHAIRSGHMDLALELIAAEPALSKAVNQHGESPLFMAVMRNYGVVSNKLLEIPDSAHVGAYGNNALHAAVRNGNSAIAKRIMETRPKLATGENKHNNTPMHEAVIWDKVDVLRVMLEHDRSLGYIIPGTGYPLLITAAYRGHVGVAREILKHCPDAPYCKANGWTCLQEAVFEENTEFVEFILGLPQLRRVVNMRDSNGDTALHYAVQKCSPKMVAALLLHEDRDITVLNNSGAAASWALYGVTEIAKTLNWNEVSMLMLKADPRDETTMVNIHKHVKDEVTYLSRKDIKSLTQTYTGNTSLVAILIATITFAAAFTLPGGYSSDAANEGLPIMARKVAFQAFLVSDTLAMCASLVVAFVCVIAKWEDLEFLLYYRSFTKKLMWFAYMATTTAFATGLYTVLAPRVLWLAITVCVLTSLLPILTKLLGEWPILKLRFRLGRKFKSELLDMV</sequence>
<dbReference type="GO" id="GO:0005886">
    <property type="term" value="C:plasma membrane"/>
    <property type="evidence" value="ECO:0007669"/>
    <property type="project" value="TreeGrafter"/>
</dbReference>
<evidence type="ECO:0000256" key="8">
    <source>
        <dbReference type="SAM" id="Phobius"/>
    </source>
</evidence>
<gene>
    <name evidence="10" type="ORF">HU200_016672</name>
</gene>
<dbReference type="SMART" id="SM00248">
    <property type="entry name" value="ANK"/>
    <property type="match status" value="14"/>
</dbReference>
<feature type="domain" description="PGG" evidence="9">
    <location>
        <begin position="612"/>
        <end position="716"/>
    </location>
</feature>
<dbReference type="OrthoDB" id="303876at2759"/>
<feature type="repeat" description="ANK" evidence="7">
    <location>
        <begin position="513"/>
        <end position="546"/>
    </location>
</feature>
<dbReference type="Pfam" id="PF12796">
    <property type="entry name" value="Ank_2"/>
    <property type="match status" value="3"/>
</dbReference>
<name>A0A835KGS9_9POAL</name>
<feature type="transmembrane region" description="Helical" evidence="8">
    <location>
        <begin position="611"/>
        <end position="633"/>
    </location>
</feature>
<dbReference type="InterPro" id="IPR026961">
    <property type="entry name" value="PGG_dom"/>
</dbReference>
<evidence type="ECO:0000256" key="1">
    <source>
        <dbReference type="ARBA" id="ARBA00004141"/>
    </source>
</evidence>
<keyword evidence="6 8" id="KW-0472">Membrane</keyword>
<keyword evidence="4 8" id="KW-1133">Transmembrane helix</keyword>
<organism evidence="10 11">
    <name type="scientific">Digitaria exilis</name>
    <dbReference type="NCBI Taxonomy" id="1010633"/>
    <lineage>
        <taxon>Eukaryota</taxon>
        <taxon>Viridiplantae</taxon>
        <taxon>Streptophyta</taxon>
        <taxon>Embryophyta</taxon>
        <taxon>Tracheophyta</taxon>
        <taxon>Spermatophyta</taxon>
        <taxon>Magnoliopsida</taxon>
        <taxon>Liliopsida</taxon>
        <taxon>Poales</taxon>
        <taxon>Poaceae</taxon>
        <taxon>PACMAD clade</taxon>
        <taxon>Panicoideae</taxon>
        <taxon>Panicodae</taxon>
        <taxon>Paniceae</taxon>
        <taxon>Anthephorinae</taxon>
        <taxon>Digitaria</taxon>
    </lineage>
</organism>
<dbReference type="InterPro" id="IPR002110">
    <property type="entry name" value="Ankyrin_rpt"/>
</dbReference>
<dbReference type="Gene3D" id="1.25.40.20">
    <property type="entry name" value="Ankyrin repeat-containing domain"/>
    <property type="match status" value="3"/>
</dbReference>
<evidence type="ECO:0000256" key="6">
    <source>
        <dbReference type="ARBA" id="ARBA00023136"/>
    </source>
</evidence>
<dbReference type="EMBL" id="JACEFO010001613">
    <property type="protein sequence ID" value="KAF8730809.1"/>
    <property type="molecule type" value="Genomic_DNA"/>
</dbReference>
<reference evidence="10" key="1">
    <citation type="submission" date="2020-07" db="EMBL/GenBank/DDBJ databases">
        <title>Genome sequence and genetic diversity analysis of an under-domesticated orphan crop, white fonio (Digitaria exilis).</title>
        <authorList>
            <person name="Bennetzen J.L."/>
            <person name="Chen S."/>
            <person name="Ma X."/>
            <person name="Wang X."/>
            <person name="Yssel A.E.J."/>
            <person name="Chaluvadi S.R."/>
            <person name="Johnson M."/>
            <person name="Gangashetty P."/>
            <person name="Hamidou F."/>
            <person name="Sanogo M.D."/>
            <person name="Zwaenepoel A."/>
            <person name="Wallace J."/>
            <person name="Van De Peer Y."/>
            <person name="Van Deynze A."/>
        </authorList>
    </citation>
    <scope>NUCLEOTIDE SEQUENCE</scope>
    <source>
        <tissue evidence="10">Leaves</tissue>
    </source>
</reference>
<evidence type="ECO:0000256" key="3">
    <source>
        <dbReference type="ARBA" id="ARBA00022737"/>
    </source>
</evidence>
<accession>A0A835KGS9</accession>
<dbReference type="Proteomes" id="UP000636709">
    <property type="component" value="Unassembled WGS sequence"/>
</dbReference>
<evidence type="ECO:0000256" key="4">
    <source>
        <dbReference type="ARBA" id="ARBA00022989"/>
    </source>
</evidence>
<feature type="repeat" description="ANK" evidence="7">
    <location>
        <begin position="166"/>
        <end position="199"/>
    </location>
</feature>
<dbReference type="Pfam" id="PF13962">
    <property type="entry name" value="PGG"/>
    <property type="match status" value="1"/>
</dbReference>
<feature type="transmembrane region" description="Helical" evidence="8">
    <location>
        <begin position="699"/>
        <end position="717"/>
    </location>
</feature>
<dbReference type="PANTHER" id="PTHR24186">
    <property type="entry name" value="PROTEIN PHOSPHATASE 1 REGULATORY SUBUNIT"/>
    <property type="match status" value="1"/>
</dbReference>
<proteinExistence type="predicted"/>
<dbReference type="FunFam" id="1.25.40.20:FF:000486">
    <property type="entry name" value="Ankyrin repeat family protein"/>
    <property type="match status" value="1"/>
</dbReference>
<dbReference type="SUPFAM" id="SSF48403">
    <property type="entry name" value="Ankyrin repeat"/>
    <property type="match status" value="3"/>
</dbReference>
<evidence type="ECO:0000256" key="2">
    <source>
        <dbReference type="ARBA" id="ARBA00022692"/>
    </source>
</evidence>
<evidence type="ECO:0000259" key="9">
    <source>
        <dbReference type="Pfam" id="PF13962"/>
    </source>
</evidence>
<keyword evidence="3" id="KW-0677">Repeat</keyword>
<dbReference type="Pfam" id="PF00023">
    <property type="entry name" value="Ank"/>
    <property type="match status" value="1"/>
</dbReference>
<keyword evidence="2 8" id="KW-0812">Transmembrane</keyword>
<dbReference type="PROSITE" id="PS50088">
    <property type="entry name" value="ANK_REPEAT"/>
    <property type="match status" value="2"/>
</dbReference>
<feature type="transmembrane region" description="Helical" evidence="8">
    <location>
        <begin position="723"/>
        <end position="743"/>
    </location>
</feature>
<evidence type="ECO:0000313" key="10">
    <source>
        <dbReference type="EMBL" id="KAF8730809.1"/>
    </source>
</evidence>
<protein>
    <recommendedName>
        <fullName evidence="9">PGG domain-containing protein</fullName>
    </recommendedName>
</protein>
<evidence type="ECO:0000313" key="11">
    <source>
        <dbReference type="Proteomes" id="UP000636709"/>
    </source>
</evidence>
<comment type="subcellular location">
    <subcellularLocation>
        <location evidence="1">Membrane</location>
        <topology evidence="1">Multi-pass membrane protein</topology>
    </subcellularLocation>
</comment>
<evidence type="ECO:0000256" key="5">
    <source>
        <dbReference type="ARBA" id="ARBA00023043"/>
    </source>
</evidence>
<keyword evidence="11" id="KW-1185">Reference proteome</keyword>
<keyword evidence="5 7" id="KW-0040">ANK repeat</keyword>
<feature type="transmembrane region" description="Helical" evidence="8">
    <location>
        <begin position="653"/>
        <end position="678"/>
    </location>
</feature>
<dbReference type="PANTHER" id="PTHR24186:SF54">
    <property type="entry name" value="PGG DOMAIN-CONTAINING PROTEIN"/>
    <property type="match status" value="1"/>
</dbReference>
<dbReference type="InterPro" id="IPR036770">
    <property type="entry name" value="Ankyrin_rpt-contain_sf"/>
</dbReference>
<evidence type="ECO:0000256" key="7">
    <source>
        <dbReference type="PROSITE-ProRule" id="PRU00023"/>
    </source>
</evidence>